<feature type="binding site" evidence="20">
    <location>
        <position position="396"/>
    </location>
    <ligand>
        <name>ATP</name>
        <dbReference type="ChEBI" id="CHEBI:30616"/>
    </ligand>
</feature>
<dbReference type="InterPro" id="IPR000719">
    <property type="entry name" value="Prot_kinase_dom"/>
</dbReference>
<proteinExistence type="inferred from homology"/>
<feature type="domain" description="Protein kinase" evidence="23">
    <location>
        <begin position="367"/>
        <end position="643"/>
    </location>
</feature>
<dbReference type="InterPro" id="IPR008271">
    <property type="entry name" value="Ser/Thr_kinase_AS"/>
</dbReference>
<keyword evidence="8 22" id="KW-0812">Transmembrane</keyword>
<evidence type="ECO:0000256" key="17">
    <source>
        <dbReference type="ARBA" id="ARBA00023180"/>
    </source>
</evidence>
<dbReference type="PROSITE" id="PS00307">
    <property type="entry name" value="LECTIN_LEGUME_BETA"/>
    <property type="match status" value="1"/>
</dbReference>
<comment type="similarity">
    <text evidence="2">In the N-terminal section; belongs to the leguminous lectin family.</text>
</comment>
<evidence type="ECO:0000259" key="23">
    <source>
        <dbReference type="PROSITE" id="PS50011"/>
    </source>
</evidence>
<dbReference type="CDD" id="cd06899">
    <property type="entry name" value="lectin_legume_LecRK_Arcelin_ConA"/>
    <property type="match status" value="1"/>
</dbReference>
<dbReference type="GO" id="GO:0004674">
    <property type="term" value="F:protein serine/threonine kinase activity"/>
    <property type="evidence" value="ECO:0007669"/>
    <property type="project" value="UniProtKB-KW"/>
</dbReference>
<comment type="subcellular location">
    <subcellularLocation>
        <location evidence="1">Cell membrane</location>
        <topology evidence="1">Single-pass type I membrane protein</topology>
    </subcellularLocation>
</comment>
<dbReference type="GO" id="GO:0051707">
    <property type="term" value="P:response to other organism"/>
    <property type="evidence" value="ECO:0007669"/>
    <property type="project" value="UniProtKB-ARBA"/>
</dbReference>
<accession>A0A835QZE1</accession>
<dbReference type="Proteomes" id="UP000639772">
    <property type="component" value="Chromosome 6"/>
</dbReference>
<name>A0A835QZE1_VANPL</name>
<organism evidence="24 25">
    <name type="scientific">Vanilla planifolia</name>
    <name type="common">Vanilla</name>
    <dbReference type="NCBI Taxonomy" id="51239"/>
    <lineage>
        <taxon>Eukaryota</taxon>
        <taxon>Viridiplantae</taxon>
        <taxon>Streptophyta</taxon>
        <taxon>Embryophyta</taxon>
        <taxon>Tracheophyta</taxon>
        <taxon>Spermatophyta</taxon>
        <taxon>Magnoliopsida</taxon>
        <taxon>Liliopsida</taxon>
        <taxon>Asparagales</taxon>
        <taxon>Orchidaceae</taxon>
        <taxon>Vanilloideae</taxon>
        <taxon>Vanilleae</taxon>
        <taxon>Vanilla</taxon>
    </lineage>
</organism>
<dbReference type="FunFam" id="2.60.120.200:FF:000051">
    <property type="entry name" value="L-type lectin-domain containing receptor kinase V.9"/>
    <property type="match status" value="1"/>
</dbReference>
<keyword evidence="12" id="KW-0418">Kinase</keyword>
<feature type="transmembrane region" description="Helical" evidence="22">
    <location>
        <begin position="309"/>
        <end position="332"/>
    </location>
</feature>
<comment type="catalytic activity">
    <reaction evidence="19">
        <text>L-seryl-[protein] + ATP = O-phospho-L-seryl-[protein] + ADP + H(+)</text>
        <dbReference type="Rhea" id="RHEA:17989"/>
        <dbReference type="Rhea" id="RHEA-COMP:9863"/>
        <dbReference type="Rhea" id="RHEA-COMP:11604"/>
        <dbReference type="ChEBI" id="CHEBI:15378"/>
        <dbReference type="ChEBI" id="CHEBI:29999"/>
        <dbReference type="ChEBI" id="CHEBI:30616"/>
        <dbReference type="ChEBI" id="CHEBI:83421"/>
        <dbReference type="ChEBI" id="CHEBI:456216"/>
        <dbReference type="EC" id="2.7.11.1"/>
    </reaction>
</comment>
<keyword evidence="7" id="KW-0808">Transferase</keyword>
<dbReference type="Gene3D" id="1.10.510.10">
    <property type="entry name" value="Transferase(Phosphotransferase) domain 1"/>
    <property type="match status" value="1"/>
</dbReference>
<dbReference type="PANTHER" id="PTHR27007">
    <property type="match status" value="1"/>
</dbReference>
<evidence type="ECO:0000256" key="6">
    <source>
        <dbReference type="ARBA" id="ARBA00022527"/>
    </source>
</evidence>
<evidence type="ECO:0000256" key="4">
    <source>
        <dbReference type="ARBA" id="ARBA00012513"/>
    </source>
</evidence>
<reference evidence="24 25" key="1">
    <citation type="journal article" date="2020" name="Nat. Food">
        <title>A phased Vanilla planifolia genome enables genetic improvement of flavour and production.</title>
        <authorList>
            <person name="Hasing T."/>
            <person name="Tang H."/>
            <person name="Brym M."/>
            <person name="Khazi F."/>
            <person name="Huang T."/>
            <person name="Chambers A.H."/>
        </authorList>
    </citation>
    <scope>NUCLEOTIDE SEQUENCE [LARGE SCALE GENOMIC DNA]</scope>
    <source>
        <tissue evidence="24">Leaf</tissue>
    </source>
</reference>
<keyword evidence="5" id="KW-1003">Cell membrane</keyword>
<keyword evidence="16" id="KW-0675">Receptor</keyword>
<keyword evidence="6" id="KW-0723">Serine/threonine-protein kinase</keyword>
<keyword evidence="11 20" id="KW-0547">Nucleotide-binding</keyword>
<comment type="caution">
    <text evidence="24">The sequence shown here is derived from an EMBL/GenBank/DDBJ whole genome shotgun (WGS) entry which is preliminary data.</text>
</comment>
<evidence type="ECO:0000256" key="3">
    <source>
        <dbReference type="ARBA" id="ARBA00010217"/>
    </source>
</evidence>
<evidence type="ECO:0000256" key="8">
    <source>
        <dbReference type="ARBA" id="ARBA00022692"/>
    </source>
</evidence>
<dbReference type="Pfam" id="PF00139">
    <property type="entry name" value="Lectin_legB"/>
    <property type="match status" value="1"/>
</dbReference>
<dbReference type="PROSITE" id="PS00107">
    <property type="entry name" value="PROTEIN_KINASE_ATP"/>
    <property type="match status" value="1"/>
</dbReference>
<dbReference type="FunFam" id="1.10.510.10:FF:000108">
    <property type="entry name" value="L-type lectin-domain containing receptor kinase S.4"/>
    <property type="match status" value="1"/>
</dbReference>
<dbReference type="InterPro" id="IPR001245">
    <property type="entry name" value="Ser-Thr/Tyr_kinase_cat_dom"/>
</dbReference>
<dbReference type="GO" id="GO:0006952">
    <property type="term" value="P:defense response"/>
    <property type="evidence" value="ECO:0007669"/>
    <property type="project" value="UniProtKB-ARBA"/>
</dbReference>
<evidence type="ECO:0000256" key="16">
    <source>
        <dbReference type="ARBA" id="ARBA00023170"/>
    </source>
</evidence>
<dbReference type="Gene3D" id="2.60.120.200">
    <property type="match status" value="1"/>
</dbReference>
<evidence type="ECO:0000256" key="15">
    <source>
        <dbReference type="ARBA" id="ARBA00023136"/>
    </source>
</evidence>
<evidence type="ECO:0000256" key="22">
    <source>
        <dbReference type="SAM" id="Phobius"/>
    </source>
</evidence>
<evidence type="ECO:0000256" key="18">
    <source>
        <dbReference type="ARBA" id="ARBA00047899"/>
    </source>
</evidence>
<evidence type="ECO:0000313" key="24">
    <source>
        <dbReference type="EMBL" id="KAG0479189.1"/>
    </source>
</evidence>
<evidence type="ECO:0000256" key="12">
    <source>
        <dbReference type="ARBA" id="ARBA00022777"/>
    </source>
</evidence>
<dbReference type="InterPro" id="IPR013320">
    <property type="entry name" value="ConA-like_dom_sf"/>
</dbReference>
<dbReference type="GO" id="GO:0005886">
    <property type="term" value="C:plasma membrane"/>
    <property type="evidence" value="ECO:0007669"/>
    <property type="project" value="UniProtKB-SubCell"/>
</dbReference>
<evidence type="ECO:0000256" key="2">
    <source>
        <dbReference type="ARBA" id="ARBA00008536"/>
    </source>
</evidence>
<dbReference type="InterPro" id="IPR019825">
    <property type="entry name" value="Lectin_legB_Mn/Ca_BS"/>
</dbReference>
<dbReference type="PROSITE" id="PS00108">
    <property type="entry name" value="PROTEIN_KINASE_ST"/>
    <property type="match status" value="1"/>
</dbReference>
<dbReference type="InterPro" id="IPR017441">
    <property type="entry name" value="Protein_kinase_ATP_BS"/>
</dbReference>
<evidence type="ECO:0000256" key="11">
    <source>
        <dbReference type="ARBA" id="ARBA00022741"/>
    </source>
</evidence>
<feature type="compositionally biased region" description="Low complexity" evidence="21">
    <location>
        <begin position="681"/>
        <end position="694"/>
    </location>
</feature>
<evidence type="ECO:0000256" key="10">
    <source>
        <dbReference type="ARBA" id="ARBA00022734"/>
    </source>
</evidence>
<dbReference type="FunFam" id="3.30.200.20:FF:000112">
    <property type="entry name" value="Lectin-domain containing receptor kinase A4.3"/>
    <property type="match status" value="1"/>
</dbReference>
<dbReference type="GO" id="GO:0030246">
    <property type="term" value="F:carbohydrate binding"/>
    <property type="evidence" value="ECO:0007669"/>
    <property type="project" value="UniProtKB-KW"/>
</dbReference>
<dbReference type="CDD" id="cd14066">
    <property type="entry name" value="STKc_IRAK"/>
    <property type="match status" value="1"/>
</dbReference>
<gene>
    <name evidence="24" type="ORF">HPP92_013908</name>
</gene>
<evidence type="ECO:0000256" key="5">
    <source>
        <dbReference type="ARBA" id="ARBA00022475"/>
    </source>
</evidence>
<dbReference type="PROSITE" id="PS50011">
    <property type="entry name" value="PROTEIN_KINASE_DOM"/>
    <property type="match status" value="1"/>
</dbReference>
<dbReference type="EMBL" id="JADCNM010000006">
    <property type="protein sequence ID" value="KAG0479189.1"/>
    <property type="molecule type" value="Genomic_DNA"/>
</dbReference>
<dbReference type="SMART" id="SM00220">
    <property type="entry name" value="S_TKc"/>
    <property type="match status" value="1"/>
</dbReference>
<keyword evidence="13 20" id="KW-0067">ATP-binding</keyword>
<dbReference type="Pfam" id="PF07714">
    <property type="entry name" value="PK_Tyr_Ser-Thr"/>
    <property type="match status" value="1"/>
</dbReference>
<dbReference type="Gene3D" id="3.30.200.20">
    <property type="entry name" value="Phosphorylase Kinase, domain 1"/>
    <property type="match status" value="1"/>
</dbReference>
<comment type="catalytic activity">
    <reaction evidence="18">
        <text>L-threonyl-[protein] + ATP = O-phospho-L-threonyl-[protein] + ADP + H(+)</text>
        <dbReference type="Rhea" id="RHEA:46608"/>
        <dbReference type="Rhea" id="RHEA-COMP:11060"/>
        <dbReference type="Rhea" id="RHEA-COMP:11605"/>
        <dbReference type="ChEBI" id="CHEBI:15378"/>
        <dbReference type="ChEBI" id="CHEBI:30013"/>
        <dbReference type="ChEBI" id="CHEBI:30616"/>
        <dbReference type="ChEBI" id="CHEBI:61977"/>
        <dbReference type="ChEBI" id="CHEBI:456216"/>
        <dbReference type="EC" id="2.7.11.1"/>
    </reaction>
</comment>
<keyword evidence="9" id="KW-0732">Signal</keyword>
<keyword evidence="17" id="KW-0325">Glycoprotein</keyword>
<protein>
    <recommendedName>
        <fullName evidence="4">non-specific serine/threonine protein kinase</fullName>
        <ecNumber evidence="4">2.7.11.1</ecNumber>
    </recommendedName>
</protein>
<evidence type="ECO:0000256" key="20">
    <source>
        <dbReference type="PROSITE-ProRule" id="PRU10141"/>
    </source>
</evidence>
<dbReference type="SUPFAM" id="SSF56112">
    <property type="entry name" value="Protein kinase-like (PK-like)"/>
    <property type="match status" value="1"/>
</dbReference>
<evidence type="ECO:0000256" key="9">
    <source>
        <dbReference type="ARBA" id="ARBA00022729"/>
    </source>
</evidence>
<evidence type="ECO:0000256" key="14">
    <source>
        <dbReference type="ARBA" id="ARBA00022989"/>
    </source>
</evidence>
<dbReference type="OrthoDB" id="543442at2759"/>
<dbReference type="InterPro" id="IPR011009">
    <property type="entry name" value="Kinase-like_dom_sf"/>
</dbReference>
<keyword evidence="14 22" id="KW-1133">Transmembrane helix</keyword>
<evidence type="ECO:0000256" key="19">
    <source>
        <dbReference type="ARBA" id="ARBA00048679"/>
    </source>
</evidence>
<dbReference type="GO" id="GO:0005524">
    <property type="term" value="F:ATP binding"/>
    <property type="evidence" value="ECO:0007669"/>
    <property type="project" value="UniProtKB-UniRule"/>
</dbReference>
<evidence type="ECO:0000256" key="13">
    <source>
        <dbReference type="ARBA" id="ARBA00022840"/>
    </source>
</evidence>
<sequence length="694" mass="76756">MQKEMDWAGGGRWRCQYFSVTGKTLVLFFLLWVQNSLSTANRFIFHGFDGSGLRLNGGGTIEPNGLLRLTNFTKYEFGHAFFPSPLPFLNSSTGEALSFSTSFVFAIVPRYHDISSHGIAFAITPTANLTGVLPSQHLGLFNHTNNGDPRNHILAVELDTIQNKEFSDINDNHVGIDVNGLRSVSSAPTSFFLNSPNFQHENLSLISGQPMRVWVEFDGKSMKLNVTIAPLSVPKPQIPLLSSKINLSSIVLGEMYAGFSASTGAAAGLHYILGWSFSMDGSAEELKLSNLPSLPPKEAEENSGKKTKIWVIVLPIAISVFLLISASGFALLMKTKKMFEEVVEDWETEYGPHRFSYRDLYRATKGFSDANLLGNGGFGGVYKGVLSKSKVEVAVKRISHDSRQGMKEFVAEIASIGRLRHRNLVQLLGYCRRRGELLLIYDFMPNGSLDNYIFCRKEESLSWSLRFKVIRGIAAGLLYLHEEWEQVVVHRDIKASNVLLDAEFNGKLGDFGLARLYDRGSNPQTTRVVGTLGYLAPELSRTGKSTTRSDVFGFGAFLLEVASGKKPIELKTSGIEMVLVDWVFDFLKKGAILEARDRKLGDEYAADEVEMVLKLGLMCSQHSPEARPSMRQVLQCLEGEAPLPEMSVNDFDLLDSSHRMNRFVVVDGTSSNSGTVPAYPSSSSSSESQSFKRP</sequence>
<evidence type="ECO:0000256" key="21">
    <source>
        <dbReference type="SAM" id="MobiDB-lite"/>
    </source>
</evidence>
<keyword evidence="10" id="KW-0430">Lectin</keyword>
<dbReference type="InterPro" id="IPR001220">
    <property type="entry name" value="Legume_lectin_dom"/>
</dbReference>
<evidence type="ECO:0000256" key="7">
    <source>
        <dbReference type="ARBA" id="ARBA00022679"/>
    </source>
</evidence>
<feature type="region of interest" description="Disordered" evidence="21">
    <location>
        <begin position="670"/>
        <end position="694"/>
    </location>
</feature>
<comment type="similarity">
    <text evidence="3">In the C-terminal section; belongs to the protein kinase superfamily. Ser/Thr protein kinase family.</text>
</comment>
<dbReference type="InterPro" id="IPR050528">
    <property type="entry name" value="L-type_Lectin-RKs"/>
</dbReference>
<dbReference type="AlphaFoldDB" id="A0A835QZE1"/>
<dbReference type="SUPFAM" id="SSF49899">
    <property type="entry name" value="Concanavalin A-like lectins/glucanases"/>
    <property type="match status" value="1"/>
</dbReference>
<evidence type="ECO:0000256" key="1">
    <source>
        <dbReference type="ARBA" id="ARBA00004251"/>
    </source>
</evidence>
<dbReference type="EC" id="2.7.11.1" evidence="4"/>
<keyword evidence="15 22" id="KW-0472">Membrane</keyword>
<evidence type="ECO:0000313" key="25">
    <source>
        <dbReference type="Proteomes" id="UP000639772"/>
    </source>
</evidence>